<evidence type="ECO:0000256" key="1">
    <source>
        <dbReference type="ARBA" id="ARBA00006611"/>
    </source>
</evidence>
<feature type="domain" description="Bacterial type II secretion system protein E" evidence="2">
    <location>
        <begin position="145"/>
        <end position="373"/>
    </location>
</feature>
<evidence type="ECO:0000313" key="3">
    <source>
        <dbReference type="EMBL" id="GAF69971.1"/>
    </source>
</evidence>
<dbReference type="PANTHER" id="PTHR30486">
    <property type="entry name" value="TWITCHING MOTILITY PROTEIN PILT"/>
    <property type="match status" value="1"/>
</dbReference>
<evidence type="ECO:0000259" key="2">
    <source>
        <dbReference type="Pfam" id="PF00437"/>
    </source>
</evidence>
<accession>X0S431</accession>
<dbReference type="InterPro" id="IPR027417">
    <property type="entry name" value="P-loop_NTPase"/>
</dbReference>
<comment type="caution">
    <text evidence="3">The sequence shown here is derived from an EMBL/GenBank/DDBJ whole genome shotgun (WGS) entry which is preliminary data.</text>
</comment>
<dbReference type="Gene3D" id="3.40.50.300">
    <property type="entry name" value="P-loop containing nucleotide triphosphate hydrolases"/>
    <property type="match status" value="1"/>
</dbReference>
<name>X0S431_9ZZZZ</name>
<dbReference type="EMBL" id="BARS01003908">
    <property type="protein sequence ID" value="GAF69971.1"/>
    <property type="molecule type" value="Genomic_DNA"/>
</dbReference>
<gene>
    <name evidence="3" type="ORF">S01H1_07593</name>
</gene>
<protein>
    <recommendedName>
        <fullName evidence="2">Bacterial type II secretion system protein E domain-containing protein</fullName>
    </recommendedName>
</protein>
<dbReference type="AlphaFoldDB" id="X0S431"/>
<comment type="similarity">
    <text evidence="1">Belongs to the GSP E family.</text>
</comment>
<sequence>LSSVNQGTPAVTKNARSGFSKAIYELADTLISQQDLYVSRESREAHGAPAEASDRDMGVRETVRQDYSAARLKEIADLKERLHRSLLQEVDLQSVDMKTPEKQKETKDSIKSTLERLIAREEVPDSVNRDQRTHIVHELLDEVLGLGPIEAFLRDPSITEIMVIGTDTIYIERSGKLVLTNKSFTNAKQLMAVIERIVAPIGRRIDESMPLCDARLKDGSRVNIIIPPLALDGPMITIRKFSEKKLSVEDLIRYGSLTKEMSQFLEACVALRKNIIVSGGTGSGKTSLLNVLSSFIPETERIVTIEDSAELRLQQRHVIRLESRPPNIEGTGDIPIRRLVMNTLRMRPDRIVVGECRGGETLDMLQAMNTGHDGSPICWNTLN</sequence>
<proteinExistence type="inferred from homology"/>
<feature type="non-terminal residue" evidence="3">
    <location>
        <position position="1"/>
    </location>
</feature>
<organism evidence="3">
    <name type="scientific">marine sediment metagenome</name>
    <dbReference type="NCBI Taxonomy" id="412755"/>
    <lineage>
        <taxon>unclassified sequences</taxon>
        <taxon>metagenomes</taxon>
        <taxon>ecological metagenomes</taxon>
    </lineage>
</organism>
<reference evidence="3" key="1">
    <citation type="journal article" date="2014" name="Front. Microbiol.">
        <title>High frequency of phylogenetically diverse reductive dehalogenase-homologous genes in deep subseafloor sedimentary metagenomes.</title>
        <authorList>
            <person name="Kawai M."/>
            <person name="Futagami T."/>
            <person name="Toyoda A."/>
            <person name="Takaki Y."/>
            <person name="Nishi S."/>
            <person name="Hori S."/>
            <person name="Arai W."/>
            <person name="Tsubouchi T."/>
            <person name="Morono Y."/>
            <person name="Uchiyama I."/>
            <person name="Ito T."/>
            <person name="Fujiyama A."/>
            <person name="Inagaki F."/>
            <person name="Takami H."/>
        </authorList>
    </citation>
    <scope>NUCLEOTIDE SEQUENCE</scope>
    <source>
        <strain evidence="3">Expedition CK06-06</strain>
    </source>
</reference>
<dbReference type="InterPro" id="IPR001482">
    <property type="entry name" value="T2SS/T4SS_dom"/>
</dbReference>
<dbReference type="SUPFAM" id="SSF52540">
    <property type="entry name" value="P-loop containing nucleoside triphosphate hydrolases"/>
    <property type="match status" value="1"/>
</dbReference>
<dbReference type="Pfam" id="PF00437">
    <property type="entry name" value="T2SSE"/>
    <property type="match status" value="1"/>
</dbReference>
<dbReference type="Gene3D" id="3.30.450.380">
    <property type="match status" value="1"/>
</dbReference>
<dbReference type="InterPro" id="IPR050921">
    <property type="entry name" value="T4SS_GSP_E_ATPase"/>
</dbReference>
<dbReference type="GO" id="GO:0016887">
    <property type="term" value="F:ATP hydrolysis activity"/>
    <property type="evidence" value="ECO:0007669"/>
    <property type="project" value="InterPro"/>
</dbReference>
<dbReference type="PANTHER" id="PTHR30486:SF15">
    <property type="entry name" value="TYPE II_IV SECRETION SYSTEM ATPASE"/>
    <property type="match status" value="1"/>
</dbReference>
<dbReference type="CDD" id="cd01130">
    <property type="entry name" value="VirB11-like_ATPase"/>
    <property type="match status" value="1"/>
</dbReference>